<dbReference type="GO" id="GO:0003700">
    <property type="term" value="F:DNA-binding transcription factor activity"/>
    <property type="evidence" value="ECO:0007669"/>
    <property type="project" value="TreeGrafter"/>
</dbReference>
<dbReference type="InterPro" id="IPR000843">
    <property type="entry name" value="HTH_LacI"/>
</dbReference>
<evidence type="ECO:0000256" key="4">
    <source>
        <dbReference type="SAM" id="MobiDB-lite"/>
    </source>
</evidence>
<accession>A0A160FTG1</accession>
<dbReference type="InterPro" id="IPR028082">
    <property type="entry name" value="Peripla_BP_I"/>
</dbReference>
<dbReference type="AlphaFoldDB" id="A0A160FTG1"/>
<proteinExistence type="predicted"/>
<evidence type="ECO:0000313" key="6">
    <source>
        <dbReference type="EMBL" id="ANB76291.1"/>
    </source>
</evidence>
<dbReference type="Pfam" id="PF13377">
    <property type="entry name" value="Peripla_BP_3"/>
    <property type="match status" value="1"/>
</dbReference>
<sequence>MAKTSESRATSRVTIREVALHASVNASTVSRALNPATRHLIGDEVVRRVLASAKSLGYRQNKLASALRGGQSRVVGVCLPDIENPVFPPIVCGIEEELAAVGYGVLIANTVGTLKDQERMLEQMLERQVDGLVLATAARHDPLVRRCILDGIPVVLVNRAEEGGQVPEVINDDFLSMRLAVDHLVELGHKRIAHLAGPERLATGLSRIQGFQMATQQHRLSGTVILEAAEFTREAGRVACDQLLKEHKSVTAIIAANDLIALGCYDVFAAQHLTCPNDISLIGHNDMPLLDMLHPPLTSLRIQHREMGRQAARLLLGMIAAPGAAPHRITLPPELMVRGSTAAPRNTPLRTRTSKTAPASAE</sequence>
<evidence type="ECO:0000313" key="7">
    <source>
        <dbReference type="Proteomes" id="UP000076852"/>
    </source>
</evidence>
<dbReference type="Proteomes" id="UP000076852">
    <property type="component" value="Chromosome 2"/>
</dbReference>
<dbReference type="EMBL" id="CP014579">
    <property type="protein sequence ID" value="ANB76291.1"/>
    <property type="molecule type" value="Genomic_DNA"/>
</dbReference>
<evidence type="ECO:0000256" key="1">
    <source>
        <dbReference type="ARBA" id="ARBA00023015"/>
    </source>
</evidence>
<keyword evidence="7" id="KW-1185">Reference proteome</keyword>
<evidence type="ECO:0000259" key="5">
    <source>
        <dbReference type="PROSITE" id="PS50932"/>
    </source>
</evidence>
<dbReference type="GO" id="GO:0000976">
    <property type="term" value="F:transcription cis-regulatory region binding"/>
    <property type="evidence" value="ECO:0007669"/>
    <property type="project" value="TreeGrafter"/>
</dbReference>
<dbReference type="PANTHER" id="PTHR30146">
    <property type="entry name" value="LACI-RELATED TRANSCRIPTIONAL REPRESSOR"/>
    <property type="match status" value="1"/>
</dbReference>
<dbReference type="Gene3D" id="1.10.260.40">
    <property type="entry name" value="lambda repressor-like DNA-binding domains"/>
    <property type="match status" value="1"/>
</dbReference>
<dbReference type="CDD" id="cd06267">
    <property type="entry name" value="PBP1_LacI_sugar_binding-like"/>
    <property type="match status" value="1"/>
</dbReference>
<dbReference type="InterPro" id="IPR010982">
    <property type="entry name" value="Lambda_DNA-bd_dom_sf"/>
</dbReference>
<dbReference type="PANTHER" id="PTHR30146:SF138">
    <property type="entry name" value="TRANSCRIPTIONAL REGULATORY PROTEIN"/>
    <property type="match status" value="1"/>
</dbReference>
<dbReference type="KEGG" id="buz:AYM40_29020"/>
<feature type="domain" description="HTH lacI-type" evidence="5">
    <location>
        <begin position="13"/>
        <end position="69"/>
    </location>
</feature>
<dbReference type="SUPFAM" id="SSF47413">
    <property type="entry name" value="lambda repressor-like DNA-binding domains"/>
    <property type="match status" value="1"/>
</dbReference>
<keyword evidence="1" id="KW-0805">Transcription regulation</keyword>
<name>A0A160FTG1_9BURK</name>
<gene>
    <name evidence="6" type="ORF">AYM40_29020</name>
</gene>
<keyword evidence="2" id="KW-0238">DNA-binding</keyword>
<feature type="compositionally biased region" description="Polar residues" evidence="4">
    <location>
        <begin position="348"/>
        <end position="362"/>
    </location>
</feature>
<organism evidence="6 7">
    <name type="scientific">Paraburkholderia phytofirmans OLGA172</name>
    <dbReference type="NCBI Taxonomy" id="1417228"/>
    <lineage>
        <taxon>Bacteria</taxon>
        <taxon>Pseudomonadati</taxon>
        <taxon>Pseudomonadota</taxon>
        <taxon>Betaproteobacteria</taxon>
        <taxon>Burkholderiales</taxon>
        <taxon>Burkholderiaceae</taxon>
        <taxon>Paraburkholderia</taxon>
    </lineage>
</organism>
<dbReference type="OrthoDB" id="9805642at2"/>
<dbReference type="InterPro" id="IPR046335">
    <property type="entry name" value="LacI/GalR-like_sensor"/>
</dbReference>
<reference evidence="6 7" key="1">
    <citation type="journal article" date="2016" name="Gene">
        <title>PacBio SMRT assembly of a complex multi-replicon genome reveals chlorocatechol degradative operon in a region of genome plasticity.</title>
        <authorList>
            <person name="Ricker N."/>
            <person name="Shen S.Y."/>
            <person name="Goordial J."/>
            <person name="Jin S."/>
            <person name="Fulthorpe R.R."/>
        </authorList>
    </citation>
    <scope>NUCLEOTIDE SEQUENCE [LARGE SCALE GENOMIC DNA]</scope>
    <source>
        <strain evidence="6 7">OLGA172</strain>
    </source>
</reference>
<keyword evidence="3" id="KW-0804">Transcription</keyword>
<evidence type="ECO:0000256" key="3">
    <source>
        <dbReference type="ARBA" id="ARBA00023163"/>
    </source>
</evidence>
<dbReference type="CDD" id="cd01392">
    <property type="entry name" value="HTH_LacI"/>
    <property type="match status" value="1"/>
</dbReference>
<dbReference type="SUPFAM" id="SSF53822">
    <property type="entry name" value="Periplasmic binding protein-like I"/>
    <property type="match status" value="1"/>
</dbReference>
<protein>
    <submittedName>
        <fullName evidence="6">LacI family transcriptional regulator</fullName>
    </submittedName>
</protein>
<dbReference type="Gene3D" id="3.40.50.2300">
    <property type="match status" value="2"/>
</dbReference>
<evidence type="ECO:0000256" key="2">
    <source>
        <dbReference type="ARBA" id="ARBA00023125"/>
    </source>
</evidence>
<dbReference type="SMART" id="SM00354">
    <property type="entry name" value="HTH_LACI"/>
    <property type="match status" value="1"/>
</dbReference>
<feature type="region of interest" description="Disordered" evidence="4">
    <location>
        <begin position="339"/>
        <end position="362"/>
    </location>
</feature>
<dbReference type="Pfam" id="PF00356">
    <property type="entry name" value="LacI"/>
    <property type="match status" value="1"/>
</dbReference>
<dbReference type="STRING" id="1804984.AYM40_29020"/>
<dbReference type="PROSITE" id="PS50932">
    <property type="entry name" value="HTH_LACI_2"/>
    <property type="match status" value="1"/>
</dbReference>